<sequence>QLRGPTPHLNIDQRDWKQSLSRYLFCGERRYCQNYPIEDVATTIITTMAIKKISTENVLRTVERGRT</sequence>
<dbReference type="AlphaFoldDB" id="A0A564XZT0"/>
<dbReference type="Proteomes" id="UP000321570">
    <property type="component" value="Unassembled WGS sequence"/>
</dbReference>
<evidence type="ECO:0000313" key="1">
    <source>
        <dbReference type="EMBL" id="VUZ40527.1"/>
    </source>
</evidence>
<accession>A0A564XZT0</accession>
<dbReference type="EMBL" id="CABIJS010000033">
    <property type="protein sequence ID" value="VUZ40527.1"/>
    <property type="molecule type" value="Genomic_DNA"/>
</dbReference>
<feature type="non-terminal residue" evidence="1">
    <location>
        <position position="1"/>
    </location>
</feature>
<gene>
    <name evidence="1" type="ORF">WMSIL1_LOCUS1593</name>
</gene>
<proteinExistence type="predicted"/>
<name>A0A564XZT0_HYMDI</name>
<reference evidence="1 2" key="1">
    <citation type="submission" date="2019-07" db="EMBL/GenBank/DDBJ databases">
        <authorList>
            <person name="Jastrzebski P J."/>
            <person name="Paukszto L."/>
            <person name="Jastrzebski P J."/>
        </authorList>
    </citation>
    <scope>NUCLEOTIDE SEQUENCE [LARGE SCALE GENOMIC DNA]</scope>
    <source>
        <strain evidence="1 2">WMS-il1</strain>
    </source>
</reference>
<keyword evidence="2" id="KW-1185">Reference proteome</keyword>
<evidence type="ECO:0000313" key="2">
    <source>
        <dbReference type="Proteomes" id="UP000321570"/>
    </source>
</evidence>
<protein>
    <submittedName>
        <fullName evidence="1">Uncharacterized protein</fullName>
    </submittedName>
</protein>
<organism evidence="1 2">
    <name type="scientific">Hymenolepis diminuta</name>
    <name type="common">Rat tapeworm</name>
    <dbReference type="NCBI Taxonomy" id="6216"/>
    <lineage>
        <taxon>Eukaryota</taxon>
        <taxon>Metazoa</taxon>
        <taxon>Spiralia</taxon>
        <taxon>Lophotrochozoa</taxon>
        <taxon>Platyhelminthes</taxon>
        <taxon>Cestoda</taxon>
        <taxon>Eucestoda</taxon>
        <taxon>Cyclophyllidea</taxon>
        <taxon>Hymenolepididae</taxon>
        <taxon>Hymenolepis</taxon>
    </lineage>
</organism>